<evidence type="ECO:0000256" key="1">
    <source>
        <dbReference type="ARBA" id="ARBA00012392"/>
    </source>
</evidence>
<keyword evidence="5 12" id="KW-0548">Nucleotidyltransferase</keyword>
<comment type="caution">
    <text evidence="12">The sequence shown here is derived from an EMBL/GenBank/DDBJ whole genome shotgun (WGS) entry which is preliminary data.</text>
</comment>
<dbReference type="EC" id="2.7.7.3" evidence="1"/>
<feature type="domain" description="Cytidyltransferase-like" evidence="11">
    <location>
        <begin position="5"/>
        <end position="57"/>
    </location>
</feature>
<dbReference type="NCBIfam" id="TIGR00125">
    <property type="entry name" value="cyt_tran_rel"/>
    <property type="match status" value="1"/>
</dbReference>
<evidence type="ECO:0000256" key="3">
    <source>
        <dbReference type="ARBA" id="ARBA00022490"/>
    </source>
</evidence>
<keyword evidence="6" id="KW-0547">Nucleotide-binding</keyword>
<evidence type="ECO:0000256" key="6">
    <source>
        <dbReference type="ARBA" id="ARBA00022741"/>
    </source>
</evidence>
<dbReference type="Proteomes" id="UP000886129">
    <property type="component" value="Unassembled WGS sequence"/>
</dbReference>
<protein>
    <recommendedName>
        <fullName evidence="2">Phosphopantetheine adenylyltransferase</fullName>
        <ecNumber evidence="1">2.7.7.3</ecNumber>
    </recommendedName>
</protein>
<feature type="non-terminal residue" evidence="12">
    <location>
        <position position="57"/>
    </location>
</feature>
<keyword evidence="8" id="KW-0460">Magnesium</keyword>
<dbReference type="GO" id="GO:0005524">
    <property type="term" value="F:ATP binding"/>
    <property type="evidence" value="ECO:0007669"/>
    <property type="project" value="UniProtKB-KW"/>
</dbReference>
<dbReference type="PANTHER" id="PTHR21342:SF1">
    <property type="entry name" value="PHOSPHOPANTETHEINE ADENYLYLTRANSFERASE"/>
    <property type="match status" value="1"/>
</dbReference>
<dbReference type="GO" id="GO:0015937">
    <property type="term" value="P:coenzyme A biosynthetic process"/>
    <property type="evidence" value="ECO:0007669"/>
    <property type="project" value="UniProtKB-KW"/>
</dbReference>
<evidence type="ECO:0000313" key="12">
    <source>
        <dbReference type="EMBL" id="HHF08411.1"/>
    </source>
</evidence>
<accession>A0A7C5HXD1</accession>
<evidence type="ECO:0000256" key="7">
    <source>
        <dbReference type="ARBA" id="ARBA00022840"/>
    </source>
</evidence>
<gene>
    <name evidence="12" type="primary">coaD</name>
    <name evidence="12" type="ORF">ENL26_01390</name>
</gene>
<keyword evidence="9" id="KW-0173">Coenzyme A biosynthesis</keyword>
<evidence type="ECO:0000256" key="5">
    <source>
        <dbReference type="ARBA" id="ARBA00022695"/>
    </source>
</evidence>
<dbReference type="InterPro" id="IPR004821">
    <property type="entry name" value="Cyt_trans-like"/>
</dbReference>
<dbReference type="InterPro" id="IPR014729">
    <property type="entry name" value="Rossmann-like_a/b/a_fold"/>
</dbReference>
<evidence type="ECO:0000256" key="9">
    <source>
        <dbReference type="ARBA" id="ARBA00022993"/>
    </source>
</evidence>
<dbReference type="PRINTS" id="PR01020">
    <property type="entry name" value="LPSBIOSNTHSS"/>
</dbReference>
<name>A0A7C5HXD1_9BACT</name>
<organism evidence="12">
    <name type="scientific">Kosmotoga arenicorallina</name>
    <dbReference type="NCBI Taxonomy" id="688066"/>
    <lineage>
        <taxon>Bacteria</taxon>
        <taxon>Thermotogati</taxon>
        <taxon>Thermotogota</taxon>
        <taxon>Thermotogae</taxon>
        <taxon>Kosmotogales</taxon>
        <taxon>Kosmotogaceae</taxon>
        <taxon>Kosmotoga</taxon>
    </lineage>
</organism>
<evidence type="ECO:0000256" key="8">
    <source>
        <dbReference type="ARBA" id="ARBA00022842"/>
    </source>
</evidence>
<keyword evidence="7" id="KW-0067">ATP-binding</keyword>
<reference evidence="12" key="1">
    <citation type="journal article" date="2020" name="mSystems">
        <title>Genome- and Community-Level Interaction Insights into Carbon Utilization and Element Cycling Functions of Hydrothermarchaeota in Hydrothermal Sediment.</title>
        <authorList>
            <person name="Zhou Z."/>
            <person name="Liu Y."/>
            <person name="Xu W."/>
            <person name="Pan J."/>
            <person name="Luo Z.H."/>
            <person name="Li M."/>
        </authorList>
    </citation>
    <scope>NUCLEOTIDE SEQUENCE [LARGE SCALE GENOMIC DNA]</scope>
    <source>
        <strain evidence="12">HyVt-80</strain>
    </source>
</reference>
<sequence>MKRAVYPGSFDPITFGHLDILNRASRIFDEVTVLIMNNINKDYFFNWKERLSMAKEA</sequence>
<dbReference type="PANTHER" id="PTHR21342">
    <property type="entry name" value="PHOSPHOPANTETHEINE ADENYLYLTRANSFERASE"/>
    <property type="match status" value="1"/>
</dbReference>
<keyword evidence="3" id="KW-0963">Cytoplasm</keyword>
<dbReference type="EMBL" id="DRTH01000079">
    <property type="protein sequence ID" value="HHF08411.1"/>
    <property type="molecule type" value="Genomic_DNA"/>
</dbReference>
<dbReference type="Pfam" id="PF01467">
    <property type="entry name" value="CTP_transf_like"/>
    <property type="match status" value="1"/>
</dbReference>
<proteinExistence type="predicted"/>
<evidence type="ECO:0000256" key="4">
    <source>
        <dbReference type="ARBA" id="ARBA00022679"/>
    </source>
</evidence>
<dbReference type="SUPFAM" id="SSF52374">
    <property type="entry name" value="Nucleotidylyl transferase"/>
    <property type="match status" value="1"/>
</dbReference>
<dbReference type="AlphaFoldDB" id="A0A7C5HXD1"/>
<evidence type="ECO:0000259" key="11">
    <source>
        <dbReference type="Pfam" id="PF01467"/>
    </source>
</evidence>
<dbReference type="GO" id="GO:0004595">
    <property type="term" value="F:pantetheine-phosphate adenylyltransferase activity"/>
    <property type="evidence" value="ECO:0007669"/>
    <property type="project" value="UniProtKB-EC"/>
</dbReference>
<dbReference type="Gene3D" id="3.40.50.620">
    <property type="entry name" value="HUPs"/>
    <property type="match status" value="1"/>
</dbReference>
<dbReference type="InterPro" id="IPR001980">
    <property type="entry name" value="PPAT"/>
</dbReference>
<evidence type="ECO:0000256" key="2">
    <source>
        <dbReference type="ARBA" id="ARBA00013868"/>
    </source>
</evidence>
<evidence type="ECO:0000256" key="10">
    <source>
        <dbReference type="ARBA" id="ARBA00029346"/>
    </source>
</evidence>
<keyword evidence="4 12" id="KW-0808">Transferase</keyword>
<comment type="catalytic activity">
    <reaction evidence="10">
        <text>(R)-4'-phosphopantetheine + ATP + H(+) = 3'-dephospho-CoA + diphosphate</text>
        <dbReference type="Rhea" id="RHEA:19801"/>
        <dbReference type="ChEBI" id="CHEBI:15378"/>
        <dbReference type="ChEBI" id="CHEBI:30616"/>
        <dbReference type="ChEBI" id="CHEBI:33019"/>
        <dbReference type="ChEBI" id="CHEBI:57328"/>
        <dbReference type="ChEBI" id="CHEBI:61723"/>
        <dbReference type="EC" id="2.7.7.3"/>
    </reaction>
</comment>